<gene>
    <name evidence="1" type="ORF">METZ01_LOCUS187648</name>
</gene>
<dbReference type="EMBL" id="UINC01038176">
    <property type="protein sequence ID" value="SVB34794.1"/>
    <property type="molecule type" value="Genomic_DNA"/>
</dbReference>
<organism evidence="1">
    <name type="scientific">marine metagenome</name>
    <dbReference type="NCBI Taxonomy" id="408172"/>
    <lineage>
        <taxon>unclassified sequences</taxon>
        <taxon>metagenomes</taxon>
        <taxon>ecological metagenomes</taxon>
    </lineage>
</organism>
<reference evidence="1" key="1">
    <citation type="submission" date="2018-05" db="EMBL/GenBank/DDBJ databases">
        <authorList>
            <person name="Lanie J.A."/>
            <person name="Ng W.-L."/>
            <person name="Kazmierczak K.M."/>
            <person name="Andrzejewski T.M."/>
            <person name="Davidsen T.M."/>
            <person name="Wayne K.J."/>
            <person name="Tettelin H."/>
            <person name="Glass J.I."/>
            <person name="Rusch D."/>
            <person name="Podicherti R."/>
            <person name="Tsui H.-C.T."/>
            <person name="Winkler M.E."/>
        </authorList>
    </citation>
    <scope>NUCLEOTIDE SEQUENCE</scope>
</reference>
<evidence type="ECO:0000313" key="1">
    <source>
        <dbReference type="EMBL" id="SVB34794.1"/>
    </source>
</evidence>
<dbReference type="AlphaFoldDB" id="A0A382D9U6"/>
<name>A0A382D9U6_9ZZZZ</name>
<accession>A0A382D9U6</accession>
<protein>
    <submittedName>
        <fullName evidence="1">Uncharacterized protein</fullName>
    </submittedName>
</protein>
<proteinExistence type="predicted"/>
<sequence>MGFIAVKIFPENYSKVLVANLIIGISILTNQF</sequence>